<organism evidence="1 2">
    <name type="scientific">Brachionus plicatilis</name>
    <name type="common">Marine rotifer</name>
    <name type="synonym">Brachionus muelleri</name>
    <dbReference type="NCBI Taxonomy" id="10195"/>
    <lineage>
        <taxon>Eukaryota</taxon>
        <taxon>Metazoa</taxon>
        <taxon>Spiralia</taxon>
        <taxon>Gnathifera</taxon>
        <taxon>Rotifera</taxon>
        <taxon>Eurotatoria</taxon>
        <taxon>Monogononta</taxon>
        <taxon>Pseudotrocha</taxon>
        <taxon>Ploima</taxon>
        <taxon>Brachionidae</taxon>
        <taxon>Brachionus</taxon>
    </lineage>
</organism>
<dbReference type="Proteomes" id="UP000276133">
    <property type="component" value="Unassembled WGS sequence"/>
</dbReference>
<evidence type="ECO:0000313" key="1">
    <source>
        <dbReference type="EMBL" id="RNA16928.1"/>
    </source>
</evidence>
<keyword evidence="2" id="KW-1185">Reference proteome</keyword>
<proteinExistence type="predicted"/>
<sequence length="140" mass="15209">MISCGKKLGTVAAVAGTLVSATPAMLGQSHILASELNTRPGGQLWLNATSRWHFKNFDLSFGSAEIPPVPSTQGSSYFRLVPICTLIEIVESFSQLLFVLNIRIIKNQSIVVSGLALKISNQCRLSKNLYVLSKKSMTKL</sequence>
<name>A0A3M7R0Y3_BRAPC</name>
<evidence type="ECO:0000313" key="2">
    <source>
        <dbReference type="Proteomes" id="UP000276133"/>
    </source>
</evidence>
<gene>
    <name evidence="1" type="ORF">BpHYR1_013596</name>
</gene>
<reference evidence="1 2" key="1">
    <citation type="journal article" date="2018" name="Sci. Rep.">
        <title>Genomic signatures of local adaptation to the degree of environmental predictability in rotifers.</title>
        <authorList>
            <person name="Franch-Gras L."/>
            <person name="Hahn C."/>
            <person name="Garcia-Roger E.M."/>
            <person name="Carmona M.J."/>
            <person name="Serra M."/>
            <person name="Gomez A."/>
        </authorList>
    </citation>
    <scope>NUCLEOTIDE SEQUENCE [LARGE SCALE GENOMIC DNA]</scope>
    <source>
        <strain evidence="1">HYR1</strain>
    </source>
</reference>
<dbReference type="EMBL" id="REGN01004587">
    <property type="protein sequence ID" value="RNA16928.1"/>
    <property type="molecule type" value="Genomic_DNA"/>
</dbReference>
<protein>
    <submittedName>
        <fullName evidence="1">Uncharacterized protein</fullName>
    </submittedName>
</protein>
<accession>A0A3M7R0Y3</accession>
<dbReference type="AlphaFoldDB" id="A0A3M7R0Y3"/>
<comment type="caution">
    <text evidence="1">The sequence shown here is derived from an EMBL/GenBank/DDBJ whole genome shotgun (WGS) entry which is preliminary data.</text>
</comment>